<evidence type="ECO:0000313" key="5">
    <source>
        <dbReference type="EMBL" id="MBA2869444.1"/>
    </source>
</evidence>
<evidence type="ECO:0000313" key="6">
    <source>
        <dbReference type="EMBL" id="MBB6068187.1"/>
    </source>
</evidence>
<dbReference type="Proteomes" id="UP000536195">
    <property type="component" value="Unassembled WGS sequence"/>
</dbReference>
<evidence type="ECO:0000313" key="10">
    <source>
        <dbReference type="Proteomes" id="UP000536195"/>
    </source>
</evidence>
<organism evidence="1 9">
    <name type="scientific">Methanococcus maripaludis</name>
    <name type="common">Methanococcus deltae</name>
    <dbReference type="NCBI Taxonomy" id="39152"/>
    <lineage>
        <taxon>Archaea</taxon>
        <taxon>Methanobacteriati</taxon>
        <taxon>Methanobacteriota</taxon>
        <taxon>Methanomada group</taxon>
        <taxon>Methanococci</taxon>
        <taxon>Methanococcales</taxon>
        <taxon>Methanococcaceae</taxon>
        <taxon>Methanococcus</taxon>
    </lineage>
</organism>
<dbReference type="EMBL" id="JACDUI010000003">
    <property type="protein sequence ID" value="MBA2841291.1"/>
    <property type="molecule type" value="Genomic_DNA"/>
</dbReference>
<evidence type="ECO:0000313" key="1">
    <source>
        <dbReference type="EMBL" id="AVB76300.1"/>
    </source>
</evidence>
<protein>
    <submittedName>
        <fullName evidence="1">Uncharacterized protein</fullName>
    </submittedName>
</protein>
<gene>
    <name evidence="2" type="ORF">HNP87_001840</name>
    <name evidence="7" type="ORF">HNP92_001236</name>
    <name evidence="3" type="ORF">HNP93_001028</name>
    <name evidence="4" type="ORF">HNP94_001739</name>
    <name evidence="5" type="ORF">HNP95_001640</name>
    <name evidence="8" type="ORF">HNP96_001619</name>
    <name evidence="6" type="ORF">HNP97_001700</name>
    <name evidence="1" type="ORF">MMJJ_08900</name>
</gene>
<evidence type="ECO:0000313" key="11">
    <source>
        <dbReference type="Proteomes" id="UP000558015"/>
    </source>
</evidence>
<dbReference type="Proteomes" id="UP000584706">
    <property type="component" value="Unassembled WGS sequence"/>
</dbReference>
<dbReference type="Proteomes" id="UP000558015">
    <property type="component" value="Unassembled WGS sequence"/>
</dbReference>
<accession>A0A2L1CAP8</accession>
<reference evidence="11 12" key="3">
    <citation type="submission" date="2020-07" db="EMBL/GenBank/DDBJ databases">
        <title>Genomic Encyclopedia of Type Strains, Phase IV (KMG-V): Genome sequencing to study the core and pangenomes of soil and plant-associated prokaryotes.</title>
        <authorList>
            <person name="Whitman W."/>
        </authorList>
    </citation>
    <scope>NUCLEOTIDE SEQUENCE [LARGE SCALE GENOMIC DNA]</scope>
    <source>
        <strain evidence="2 12">A4</strain>
        <strain evidence="7 10">C11</strain>
        <strain evidence="3 11">C12</strain>
        <strain evidence="4 13">C13</strain>
        <strain evidence="5 14">C14</strain>
        <strain evidence="8 16">D1</strain>
        <strain evidence="6 15">DSM 7078</strain>
    </source>
</reference>
<reference evidence="1" key="2">
    <citation type="submission" date="2018-02" db="EMBL/GenBank/DDBJ databases">
        <title>Complete genome sequence of the Methanococcus maripaludis type strain JJ (DSM 2067), a model for selenoprotein synthesis in Archaea.</title>
        <authorList>
            <person name="Poehlein A."/>
            <person name="Heym D."/>
            <person name="Quitzke V."/>
            <person name="Fersch J."/>
            <person name="Daniel R."/>
            <person name="Rother M."/>
        </authorList>
    </citation>
    <scope>NUCLEOTIDE SEQUENCE [LARGE SCALE GENOMIC DNA]</scope>
    <source>
        <strain evidence="1">DSM 2067</strain>
    </source>
</reference>
<evidence type="ECO:0000313" key="12">
    <source>
        <dbReference type="Proteomes" id="UP000563838"/>
    </source>
</evidence>
<dbReference type="RefSeq" id="WP_011868883.1">
    <property type="nucleotide sequence ID" value="NZ_CP026606.1"/>
</dbReference>
<evidence type="ECO:0000313" key="3">
    <source>
        <dbReference type="EMBL" id="MBA2858327.1"/>
    </source>
</evidence>
<name>A0A2L1CAP8_METMI</name>
<dbReference type="Proteomes" id="UP000571751">
    <property type="component" value="Unassembled WGS sequence"/>
</dbReference>
<evidence type="ECO:0000313" key="4">
    <source>
        <dbReference type="EMBL" id="MBA2864717.1"/>
    </source>
</evidence>
<dbReference type="KEGG" id="mmad:MMJJ_08900"/>
<evidence type="ECO:0000313" key="8">
    <source>
        <dbReference type="EMBL" id="MBB6497571.1"/>
    </source>
</evidence>
<evidence type="ECO:0000313" key="7">
    <source>
        <dbReference type="EMBL" id="MBB6401931.1"/>
    </source>
</evidence>
<dbReference type="GeneID" id="4927765"/>
<dbReference type="Proteomes" id="UP000567099">
    <property type="component" value="Unassembled WGS sequence"/>
</dbReference>
<evidence type="ECO:0000313" key="15">
    <source>
        <dbReference type="Proteomes" id="UP000584706"/>
    </source>
</evidence>
<evidence type="ECO:0000313" key="2">
    <source>
        <dbReference type="EMBL" id="MBA2841291.1"/>
    </source>
</evidence>
<proteinExistence type="predicted"/>
<dbReference type="EMBL" id="JACHED010000004">
    <property type="protein sequence ID" value="MBB6497571.1"/>
    <property type="molecule type" value="Genomic_DNA"/>
</dbReference>
<reference evidence="9" key="1">
    <citation type="journal article" date="2018" name="Genome Announc.">
        <title>Complete Genome Sequence of the Methanococcus maripaludis Type Strain JJ (DSM 2067), a Model for Selenoprotein Synthesis in Archaea.</title>
        <authorList>
            <person name="Poehlein A."/>
            <person name="Heym D."/>
            <person name="Quitzke V."/>
            <person name="Fersch J."/>
            <person name="Daniel R."/>
            <person name="Rother M."/>
        </authorList>
    </citation>
    <scope>NUCLEOTIDE SEQUENCE [LARGE SCALE GENOMIC DNA]</scope>
    <source>
        <strain evidence="9">DSM 2067</strain>
    </source>
</reference>
<dbReference type="EMBL" id="JACDUP010000003">
    <property type="protein sequence ID" value="MBA2869444.1"/>
    <property type="molecule type" value="Genomic_DNA"/>
</dbReference>
<evidence type="ECO:0000313" key="13">
    <source>
        <dbReference type="Proteomes" id="UP000567099"/>
    </source>
</evidence>
<dbReference type="EMBL" id="JACHIQ010000003">
    <property type="protein sequence ID" value="MBB6068187.1"/>
    <property type="molecule type" value="Genomic_DNA"/>
</dbReference>
<evidence type="ECO:0000313" key="9">
    <source>
        <dbReference type="Proteomes" id="UP000239462"/>
    </source>
</evidence>
<evidence type="ECO:0000313" key="16">
    <source>
        <dbReference type="Proteomes" id="UP000590564"/>
    </source>
</evidence>
<dbReference type="Proteomes" id="UP000563838">
    <property type="component" value="Unassembled WGS sequence"/>
</dbReference>
<dbReference type="Proteomes" id="UP000590564">
    <property type="component" value="Unassembled WGS sequence"/>
</dbReference>
<dbReference type="AlphaFoldDB" id="A0A2L1CAP8"/>
<dbReference type="EMBL" id="JACDUO010000002">
    <property type="protein sequence ID" value="MBA2864717.1"/>
    <property type="molecule type" value="Genomic_DNA"/>
</dbReference>
<dbReference type="EMBL" id="CP026606">
    <property type="protein sequence ID" value="AVB76300.1"/>
    <property type="molecule type" value="Genomic_DNA"/>
</dbReference>
<evidence type="ECO:0000313" key="14">
    <source>
        <dbReference type="Proteomes" id="UP000571751"/>
    </source>
</evidence>
<dbReference type="EMBL" id="JACDUN010000001">
    <property type="protein sequence ID" value="MBA2858327.1"/>
    <property type="molecule type" value="Genomic_DNA"/>
</dbReference>
<dbReference type="EMBL" id="JACHEC010000002">
    <property type="protein sequence ID" value="MBB6401931.1"/>
    <property type="molecule type" value="Genomic_DNA"/>
</dbReference>
<sequence>MVKKNLQNYGKSKSVVFGISERDHLELIGNNPEEIELKYDKIDGVPCIVIYNAETYRKMIENKK</sequence>
<dbReference type="Proteomes" id="UP000239462">
    <property type="component" value="Chromosome"/>
</dbReference>